<comment type="caution">
    <text evidence="1">The sequence shown here is derived from an EMBL/GenBank/DDBJ whole genome shotgun (WGS) entry which is preliminary data.</text>
</comment>
<evidence type="ECO:0000313" key="2">
    <source>
        <dbReference type="Proteomes" id="UP000266861"/>
    </source>
</evidence>
<dbReference type="InterPro" id="IPR011009">
    <property type="entry name" value="Kinase-like_dom_sf"/>
</dbReference>
<sequence length="102" mass="12243">MYEIIGGLRPEVTDDTPVLFNCLMERCWDSNPLNRPNIKEMKEQIYKWCWGKENGDQFIQAENLRKLQSISEVKDYKSVQENLRLKNGFDIKNETFYSRFRT</sequence>
<organism evidence="1 2">
    <name type="scientific">Diversispora epigaea</name>
    <dbReference type="NCBI Taxonomy" id="1348612"/>
    <lineage>
        <taxon>Eukaryota</taxon>
        <taxon>Fungi</taxon>
        <taxon>Fungi incertae sedis</taxon>
        <taxon>Mucoromycota</taxon>
        <taxon>Glomeromycotina</taxon>
        <taxon>Glomeromycetes</taxon>
        <taxon>Diversisporales</taxon>
        <taxon>Diversisporaceae</taxon>
        <taxon>Diversispora</taxon>
    </lineage>
</organism>
<dbReference type="SUPFAM" id="SSF56112">
    <property type="entry name" value="Protein kinase-like (PK-like)"/>
    <property type="match status" value="1"/>
</dbReference>
<dbReference type="EMBL" id="PQFF01000298">
    <property type="protein sequence ID" value="RHZ64174.1"/>
    <property type="molecule type" value="Genomic_DNA"/>
</dbReference>
<proteinExistence type="predicted"/>
<accession>A0A397HS71</accession>
<evidence type="ECO:0008006" key="3">
    <source>
        <dbReference type="Google" id="ProtNLM"/>
    </source>
</evidence>
<dbReference type="AlphaFoldDB" id="A0A397HS71"/>
<dbReference type="OrthoDB" id="2305644at2759"/>
<reference evidence="1 2" key="1">
    <citation type="submission" date="2018-08" db="EMBL/GenBank/DDBJ databases">
        <title>Genome and evolution of the arbuscular mycorrhizal fungus Diversispora epigaea (formerly Glomus versiforme) and its bacterial endosymbionts.</title>
        <authorList>
            <person name="Sun X."/>
            <person name="Fei Z."/>
            <person name="Harrison M."/>
        </authorList>
    </citation>
    <scope>NUCLEOTIDE SEQUENCE [LARGE SCALE GENOMIC DNA]</scope>
    <source>
        <strain evidence="1 2">IT104</strain>
    </source>
</reference>
<keyword evidence="2" id="KW-1185">Reference proteome</keyword>
<dbReference type="Proteomes" id="UP000266861">
    <property type="component" value="Unassembled WGS sequence"/>
</dbReference>
<dbReference type="Gene3D" id="1.10.510.10">
    <property type="entry name" value="Transferase(Phosphotransferase) domain 1"/>
    <property type="match status" value="1"/>
</dbReference>
<evidence type="ECO:0000313" key="1">
    <source>
        <dbReference type="EMBL" id="RHZ64174.1"/>
    </source>
</evidence>
<dbReference type="STRING" id="1348612.A0A397HS71"/>
<gene>
    <name evidence="1" type="ORF">Glove_326g67</name>
</gene>
<protein>
    <recommendedName>
        <fullName evidence="3">Serine-threonine/tyrosine-protein kinase catalytic domain-containing protein</fullName>
    </recommendedName>
</protein>
<name>A0A397HS71_9GLOM</name>